<name>A0A402B2R7_9CHLR</name>
<dbReference type="Pfam" id="PF11611">
    <property type="entry name" value="DUF4352"/>
    <property type="match status" value="1"/>
</dbReference>
<feature type="domain" description="DUF4352" evidence="4">
    <location>
        <begin position="148"/>
        <end position="265"/>
    </location>
</feature>
<evidence type="ECO:0000259" key="4">
    <source>
        <dbReference type="Pfam" id="PF11611"/>
    </source>
</evidence>
<reference evidence="6" key="1">
    <citation type="submission" date="2018-12" db="EMBL/GenBank/DDBJ databases">
        <title>Tengunoibacter tsumagoiensis gen. nov., sp. nov., Dictyobacter kobayashii sp. nov., D. alpinus sp. nov., and D. joshuensis sp. nov. and description of Dictyobacteraceae fam. nov. within the order Ktedonobacterales isolated from Tengu-no-mugimeshi.</title>
        <authorList>
            <person name="Wang C.M."/>
            <person name="Zheng Y."/>
            <person name="Sakai Y."/>
            <person name="Toyoda A."/>
            <person name="Minakuchi Y."/>
            <person name="Abe K."/>
            <person name="Yokota A."/>
            <person name="Yabe S."/>
        </authorList>
    </citation>
    <scope>NUCLEOTIDE SEQUENCE [LARGE SCALE GENOMIC DNA]</scope>
    <source>
        <strain evidence="6">Uno16</strain>
    </source>
</reference>
<feature type="compositionally biased region" description="Low complexity" evidence="2">
    <location>
        <begin position="114"/>
        <end position="145"/>
    </location>
</feature>
<accession>A0A402B2R7</accession>
<organism evidence="5 6">
    <name type="scientific">Dictyobacter alpinus</name>
    <dbReference type="NCBI Taxonomy" id="2014873"/>
    <lineage>
        <taxon>Bacteria</taxon>
        <taxon>Bacillati</taxon>
        <taxon>Chloroflexota</taxon>
        <taxon>Ktedonobacteria</taxon>
        <taxon>Ktedonobacterales</taxon>
        <taxon>Dictyobacteraceae</taxon>
        <taxon>Dictyobacter</taxon>
    </lineage>
</organism>
<dbReference type="InterPro" id="IPR029050">
    <property type="entry name" value="Immunoprotect_excell_Ig-like"/>
</dbReference>
<sequence>MQSNPNYPNDPNQYNQPGQPQQPFQQPTQYNQPGQPPQPYPYNPQQQPYQQRPDGPQQPYGQPPYGQPPFAPMTPEPKKKSKVGMVVGIVVGVLVLCVVIGVIAAMVNATKTPTATTTDLPATTTSSAKTDPTTKSTDKPATTASGNSKVGDEVKVNDKWTAKVVDVKTSTGSEIIKPKSGNVYVIVHVSLKNTSAETQNMSSILFFKLHDKDGLNYTETIYPDAGTTPDGQVAANSPLAGFLVYEVPASKHDFTLQFTPDITGTDQANWDLTV</sequence>
<gene>
    <name evidence="5" type="ORF">KDA_10910</name>
</gene>
<keyword evidence="3" id="KW-0812">Transmembrane</keyword>
<feature type="region of interest" description="Disordered" evidence="2">
    <location>
        <begin position="114"/>
        <end position="150"/>
    </location>
</feature>
<feature type="compositionally biased region" description="Low complexity" evidence="2">
    <location>
        <begin position="43"/>
        <end position="60"/>
    </location>
</feature>
<feature type="region of interest" description="Disordered" evidence="2">
    <location>
        <begin position="1"/>
        <end position="79"/>
    </location>
</feature>
<evidence type="ECO:0000256" key="3">
    <source>
        <dbReference type="SAM" id="Phobius"/>
    </source>
</evidence>
<dbReference type="OrthoDB" id="165850at2"/>
<feature type="compositionally biased region" description="Low complexity" evidence="2">
    <location>
        <begin position="1"/>
        <end position="33"/>
    </location>
</feature>
<keyword evidence="1" id="KW-0732">Signal</keyword>
<dbReference type="EMBL" id="BIFT01000001">
    <property type="protein sequence ID" value="GCE25607.1"/>
    <property type="molecule type" value="Genomic_DNA"/>
</dbReference>
<evidence type="ECO:0000256" key="2">
    <source>
        <dbReference type="SAM" id="MobiDB-lite"/>
    </source>
</evidence>
<dbReference type="AlphaFoldDB" id="A0A402B2R7"/>
<protein>
    <recommendedName>
        <fullName evidence="4">DUF4352 domain-containing protein</fullName>
    </recommendedName>
</protein>
<comment type="caution">
    <text evidence="5">The sequence shown here is derived from an EMBL/GenBank/DDBJ whole genome shotgun (WGS) entry which is preliminary data.</text>
</comment>
<evidence type="ECO:0000256" key="1">
    <source>
        <dbReference type="ARBA" id="ARBA00022729"/>
    </source>
</evidence>
<feature type="transmembrane region" description="Helical" evidence="3">
    <location>
        <begin position="83"/>
        <end position="107"/>
    </location>
</feature>
<keyword evidence="3" id="KW-1133">Transmembrane helix</keyword>
<dbReference type="Proteomes" id="UP000287171">
    <property type="component" value="Unassembled WGS sequence"/>
</dbReference>
<keyword evidence="3" id="KW-0472">Membrane</keyword>
<dbReference type="RefSeq" id="WP_126626169.1">
    <property type="nucleotide sequence ID" value="NZ_BIFT01000001.1"/>
</dbReference>
<evidence type="ECO:0000313" key="6">
    <source>
        <dbReference type="Proteomes" id="UP000287171"/>
    </source>
</evidence>
<keyword evidence="6" id="KW-1185">Reference proteome</keyword>
<dbReference type="InterPro" id="IPR029051">
    <property type="entry name" value="DUF4352"/>
</dbReference>
<evidence type="ECO:0000313" key="5">
    <source>
        <dbReference type="EMBL" id="GCE25607.1"/>
    </source>
</evidence>
<proteinExistence type="predicted"/>
<dbReference type="Gene3D" id="2.60.40.1240">
    <property type="match status" value="1"/>
</dbReference>
<feature type="compositionally biased region" description="Pro residues" evidence="2">
    <location>
        <begin position="61"/>
        <end position="75"/>
    </location>
</feature>